<dbReference type="Gene3D" id="3.40.50.880">
    <property type="match status" value="1"/>
</dbReference>
<organism evidence="13 14">
    <name type="scientific">Huiozyma naganishii (strain ATCC MYA-139 / BCRC 22969 / CBS 8797 / KCTC 17520 / NBRC 10181 / NCYC 3082 / Yp74L-3)</name>
    <name type="common">Yeast</name>
    <name type="synonym">Kazachstania naganishii</name>
    <dbReference type="NCBI Taxonomy" id="1071383"/>
    <lineage>
        <taxon>Eukaryota</taxon>
        <taxon>Fungi</taxon>
        <taxon>Dikarya</taxon>
        <taxon>Ascomycota</taxon>
        <taxon>Saccharomycotina</taxon>
        <taxon>Saccharomycetes</taxon>
        <taxon>Saccharomycetales</taxon>
        <taxon>Saccharomycetaceae</taxon>
        <taxon>Huiozyma</taxon>
    </lineage>
</organism>
<keyword evidence="14" id="KW-1185">Reference proteome</keyword>
<dbReference type="PRINTS" id="PR00096">
    <property type="entry name" value="GATASE"/>
</dbReference>
<evidence type="ECO:0000313" key="14">
    <source>
        <dbReference type="Proteomes" id="UP000006310"/>
    </source>
</evidence>
<evidence type="ECO:0000259" key="12">
    <source>
        <dbReference type="Pfam" id="PF04715"/>
    </source>
</evidence>
<dbReference type="InterPro" id="IPR029062">
    <property type="entry name" value="Class_I_gatase-like"/>
</dbReference>
<evidence type="ECO:0000256" key="4">
    <source>
        <dbReference type="ARBA" id="ARBA00013139"/>
    </source>
</evidence>
<dbReference type="STRING" id="1071383.J7S5D2"/>
<dbReference type="NCBIfam" id="TIGR01823">
    <property type="entry name" value="PabB-fungal"/>
    <property type="match status" value="1"/>
</dbReference>
<name>J7S5D2_HUIN7</name>
<feature type="domain" description="Anthranilate synthase component I N-terminal" evidence="12">
    <location>
        <begin position="283"/>
        <end position="442"/>
    </location>
</feature>
<evidence type="ECO:0000256" key="6">
    <source>
        <dbReference type="ARBA" id="ARBA00022909"/>
    </source>
</evidence>
<dbReference type="HOGENOM" id="CLU_006493_0_0_1"/>
<sequence>MDSRIDILFIDSYDSFTYNVVRLLEQQGPITVTTIHNDTFASLDGLLPLLSLFDCIVVGPGPGNPRNGCKDIGIIEELFRSDVAANVPILGICLGFQAMCYSRLGPERIQELDIIKHGQVYDIELSSKGVSSALFKGYPEQFKSTRYHSLHVLMDNASIEEGVCPLAITHDENGELLMAAQVGDLPWYGVQYHPESCCSQFGGLLIQNFLGIAHDWNHNRTQRYQCKLGSRVRMATQLEQLAETIDRTPIFVKSRLALPSPGSQDICIREYQDPKYKDCAQVTLKLADKIKGDKFILASSNISANRGEWSIIALPNENSQVFTHYESLGKTTVHGWQADGLTHESLHQNLTKGTNTPLLQVIGQDKTQFWGTLGQFMEPRLQCNFRTDLPFVGGLVGILGYEMGLYVKKPTLELEGAPTPDAKLVYIENSILVDHLQGRIFLISVGSDGSSCFPDDIADIFADSSWVDEDLAWPQELPEKVTYDVKMPDKSQYGEAFRKCQEYMHRGDSYEICLTTQTLVTPSTPTVDPWRIFQVLVQRNPAPFASFFQFNDLCSDAGLPVPQLCLISSSPERFLKWDNDTCELRPIKGTVRKSPQMDRARATEILKTPKEFGENLMILDLIRNDLYELLPDVRVEEFMTVEEYATVYQLVSVVKAYGLSQSAYSGLDILHHSLPVWVHDGGPKKITVQLLQDELEQHLNGSTAPGPGQRGVYSGVTGYWSLNGSGDWSVNIRCMYTHDGGAHWRLGAGGAITVLSTEQGELDEMYTKLESALQVFPTEG</sequence>
<dbReference type="NCBIfam" id="TIGR00566">
    <property type="entry name" value="trpG_papA"/>
    <property type="match status" value="1"/>
</dbReference>
<accession>J7S5D2</accession>
<dbReference type="Gene3D" id="3.60.120.10">
    <property type="entry name" value="Anthranilate synthase"/>
    <property type="match status" value="1"/>
</dbReference>
<dbReference type="GO" id="GO:0000162">
    <property type="term" value="P:L-tryptophan biosynthetic process"/>
    <property type="evidence" value="ECO:0007669"/>
    <property type="project" value="TreeGrafter"/>
</dbReference>
<dbReference type="PROSITE" id="PS51273">
    <property type="entry name" value="GATASE_TYPE_1"/>
    <property type="match status" value="1"/>
</dbReference>
<dbReference type="GO" id="GO:0005737">
    <property type="term" value="C:cytoplasm"/>
    <property type="evidence" value="ECO:0007669"/>
    <property type="project" value="TreeGrafter"/>
</dbReference>
<dbReference type="Pfam" id="PF00425">
    <property type="entry name" value="Chorismate_bind"/>
    <property type="match status" value="1"/>
</dbReference>
<dbReference type="SUPFAM" id="SSF56322">
    <property type="entry name" value="ADC synthase"/>
    <property type="match status" value="1"/>
</dbReference>
<comment type="similarity">
    <text evidence="3">In the C-terminal section; belongs to the anthranilate synthase component I family.</text>
</comment>
<dbReference type="GO" id="GO:0046656">
    <property type="term" value="P:folic acid biosynthetic process"/>
    <property type="evidence" value="ECO:0007669"/>
    <property type="project" value="UniProtKB-KW"/>
</dbReference>
<dbReference type="InterPro" id="IPR017926">
    <property type="entry name" value="GATASE"/>
</dbReference>
<reference evidence="13 14" key="1">
    <citation type="journal article" date="2011" name="Proc. Natl. Acad. Sci. U.S.A.">
        <title>Evolutionary erosion of yeast sex chromosomes by mating-type switching accidents.</title>
        <authorList>
            <person name="Gordon J.L."/>
            <person name="Armisen D."/>
            <person name="Proux-Wera E."/>
            <person name="Oheigeartaigh S.S."/>
            <person name="Byrne K.P."/>
            <person name="Wolfe K.H."/>
        </authorList>
    </citation>
    <scope>NUCLEOTIDE SEQUENCE [LARGE SCALE GENOMIC DNA]</scope>
    <source>
        <strain evidence="14">ATCC MYA-139 / BCRC 22969 / CBS 8797 / CCRC 22969 / KCTC 17520 / NBRC 10181 / NCYC 3082</strain>
    </source>
</reference>
<dbReference type="GeneID" id="34525478"/>
<dbReference type="PRINTS" id="PR00097">
    <property type="entry name" value="ANTSNTHASEII"/>
</dbReference>
<keyword evidence="5" id="KW-0808">Transferase</keyword>
<dbReference type="InterPro" id="IPR006805">
    <property type="entry name" value="Anth_synth_I_N"/>
</dbReference>
<dbReference type="GO" id="GO:0046820">
    <property type="term" value="F:4-amino-4-deoxychorismate synthase activity"/>
    <property type="evidence" value="ECO:0007669"/>
    <property type="project" value="UniProtKB-EC"/>
</dbReference>
<dbReference type="PANTHER" id="PTHR11236">
    <property type="entry name" value="AMINOBENZOATE/ANTHRANILATE SYNTHASE"/>
    <property type="match status" value="1"/>
</dbReference>
<dbReference type="eggNOG" id="KOG1224">
    <property type="taxonomic scope" value="Eukaryota"/>
</dbReference>
<dbReference type="RefSeq" id="XP_022464035.1">
    <property type="nucleotide sequence ID" value="XM_022607438.1"/>
</dbReference>
<feature type="domain" description="Chorismate-utilising enzyme C-terminal" evidence="11">
    <location>
        <begin position="490"/>
        <end position="768"/>
    </location>
</feature>
<dbReference type="GO" id="GO:0008153">
    <property type="term" value="P:4-aminobenzoate biosynthetic process"/>
    <property type="evidence" value="ECO:0007669"/>
    <property type="project" value="EnsemblFungi"/>
</dbReference>
<comment type="catalytic activity">
    <reaction evidence="1">
        <text>chorismate + L-glutamine = 4-amino-4-deoxychorismate + L-glutamate</text>
        <dbReference type="Rhea" id="RHEA:11672"/>
        <dbReference type="ChEBI" id="CHEBI:29748"/>
        <dbReference type="ChEBI" id="CHEBI:29985"/>
        <dbReference type="ChEBI" id="CHEBI:58359"/>
        <dbReference type="ChEBI" id="CHEBI:58406"/>
        <dbReference type="EC" id="2.6.1.85"/>
    </reaction>
</comment>
<evidence type="ECO:0000313" key="13">
    <source>
        <dbReference type="EMBL" id="CCK69789.1"/>
    </source>
</evidence>
<dbReference type="GO" id="GO:0046654">
    <property type="term" value="P:tetrahydrofolate biosynthetic process"/>
    <property type="evidence" value="ECO:0007669"/>
    <property type="project" value="UniProtKB-UniPathway"/>
</dbReference>
<dbReference type="InterPro" id="IPR019999">
    <property type="entry name" value="Anth_synth_I-like"/>
</dbReference>
<proteinExistence type="inferred from homology"/>
<evidence type="ECO:0000256" key="2">
    <source>
        <dbReference type="ARBA" id="ARBA00005009"/>
    </source>
</evidence>
<dbReference type="EC" id="2.6.1.85" evidence="4"/>
<dbReference type="EMBL" id="HE978317">
    <property type="protein sequence ID" value="CCK69789.1"/>
    <property type="molecule type" value="Genomic_DNA"/>
</dbReference>
<evidence type="ECO:0000256" key="5">
    <source>
        <dbReference type="ARBA" id="ARBA00022679"/>
    </source>
</evidence>
<evidence type="ECO:0000256" key="7">
    <source>
        <dbReference type="ARBA" id="ARBA00022962"/>
    </source>
</evidence>
<dbReference type="OrthoDB" id="64220at2759"/>
<dbReference type="InterPro" id="IPR010117">
    <property type="entry name" value="PabB_fungal"/>
</dbReference>
<dbReference type="SUPFAM" id="SSF52317">
    <property type="entry name" value="Class I glutamine amidotransferase-like"/>
    <property type="match status" value="1"/>
</dbReference>
<dbReference type="CDD" id="cd01743">
    <property type="entry name" value="GATase1_Anthranilate_Synthase"/>
    <property type="match status" value="1"/>
</dbReference>
<evidence type="ECO:0000256" key="8">
    <source>
        <dbReference type="ARBA" id="ARBA00031329"/>
    </source>
</evidence>
<evidence type="ECO:0000259" key="10">
    <source>
        <dbReference type="Pfam" id="PF00117"/>
    </source>
</evidence>
<dbReference type="InterPro" id="IPR015890">
    <property type="entry name" value="Chorismate_C"/>
</dbReference>
<dbReference type="Proteomes" id="UP000006310">
    <property type="component" value="Chromosome 4"/>
</dbReference>
<dbReference type="Pfam" id="PF00117">
    <property type="entry name" value="GATase"/>
    <property type="match status" value="1"/>
</dbReference>
<comment type="pathway">
    <text evidence="2">Cofactor biosynthesis; tetrahydrofolate biosynthesis; 4-aminobenzoate from chorismate: step 1/2.</text>
</comment>
<dbReference type="AlphaFoldDB" id="J7S5D2"/>
<reference evidence="14" key="2">
    <citation type="submission" date="2012-08" db="EMBL/GenBank/DDBJ databases">
        <title>Genome sequence of Kazachstania naganishii.</title>
        <authorList>
            <person name="Gordon J.L."/>
            <person name="Armisen D."/>
            <person name="Proux-Wera E."/>
            <person name="OhEigeartaigh S.S."/>
            <person name="Byrne K.P."/>
            <person name="Wolfe K.H."/>
        </authorList>
    </citation>
    <scope>NUCLEOTIDE SEQUENCE [LARGE SCALE GENOMIC DNA]</scope>
    <source>
        <strain evidence="14">ATCC MYA-139 / BCRC 22969 / CBS 8797 / CCRC 22969 / KCTC 17520 / NBRC 10181 / NCYC 3082</strain>
    </source>
</reference>
<dbReference type="InterPro" id="IPR005801">
    <property type="entry name" value="ADC_synthase"/>
</dbReference>
<protein>
    <recommendedName>
        <fullName evidence="4">aminodeoxychorismate synthase</fullName>
        <ecNumber evidence="4">2.6.1.85</ecNumber>
    </recommendedName>
    <alternativeName>
        <fullName evidence="8">Para-aminobenzoate synthase</fullName>
    </alternativeName>
    <alternativeName>
        <fullName evidence="9">p-aminobenzoic acid synthase</fullName>
    </alternativeName>
</protein>
<evidence type="ECO:0000256" key="9">
    <source>
        <dbReference type="ARBA" id="ARBA00031904"/>
    </source>
</evidence>
<dbReference type="Pfam" id="PF04715">
    <property type="entry name" value="Anth_synt_I_N"/>
    <property type="match status" value="1"/>
</dbReference>
<evidence type="ECO:0000256" key="1">
    <source>
        <dbReference type="ARBA" id="ARBA00001000"/>
    </source>
</evidence>
<dbReference type="InterPro" id="IPR006221">
    <property type="entry name" value="TrpG/PapA_dom"/>
</dbReference>
<dbReference type="OMA" id="DWSVNIR"/>
<dbReference type="PANTHER" id="PTHR11236:SF18">
    <property type="entry name" value="AMINODEOXYCHORISMATE SYNTHASE"/>
    <property type="match status" value="1"/>
</dbReference>
<dbReference type="UniPathway" id="UPA00077">
    <property type="reaction ID" value="UER00149"/>
</dbReference>
<evidence type="ECO:0000259" key="11">
    <source>
        <dbReference type="Pfam" id="PF00425"/>
    </source>
</evidence>
<keyword evidence="7" id="KW-0315">Glutamine amidotransferase</keyword>
<keyword evidence="6" id="KW-0289">Folate biosynthesis</keyword>
<evidence type="ECO:0000256" key="3">
    <source>
        <dbReference type="ARBA" id="ARBA00005970"/>
    </source>
</evidence>
<feature type="domain" description="Glutamine amidotransferase" evidence="10">
    <location>
        <begin position="9"/>
        <end position="210"/>
    </location>
</feature>
<dbReference type="KEGG" id="kng:KNAG_0D00360"/>
<gene>
    <name evidence="13" type="primary">KNAG0D00360</name>
    <name evidence="13" type="ordered locus">KNAG_0D00360</name>
</gene>